<reference evidence="2" key="1">
    <citation type="submission" date="2022-11" db="UniProtKB">
        <authorList>
            <consortium name="WormBaseParasite"/>
        </authorList>
    </citation>
    <scope>IDENTIFICATION</scope>
</reference>
<accession>A0AC34F738</accession>
<organism evidence="1 2">
    <name type="scientific">Panagrolaimus sp. ES5</name>
    <dbReference type="NCBI Taxonomy" id="591445"/>
    <lineage>
        <taxon>Eukaryota</taxon>
        <taxon>Metazoa</taxon>
        <taxon>Ecdysozoa</taxon>
        <taxon>Nematoda</taxon>
        <taxon>Chromadorea</taxon>
        <taxon>Rhabditida</taxon>
        <taxon>Tylenchina</taxon>
        <taxon>Panagrolaimomorpha</taxon>
        <taxon>Panagrolaimoidea</taxon>
        <taxon>Panagrolaimidae</taxon>
        <taxon>Panagrolaimus</taxon>
    </lineage>
</organism>
<evidence type="ECO:0000313" key="2">
    <source>
        <dbReference type="WBParaSite" id="ES5_v2.g13054.t1"/>
    </source>
</evidence>
<evidence type="ECO:0000313" key="1">
    <source>
        <dbReference type="Proteomes" id="UP000887579"/>
    </source>
</evidence>
<proteinExistence type="predicted"/>
<dbReference type="Proteomes" id="UP000887579">
    <property type="component" value="Unplaced"/>
</dbReference>
<dbReference type="WBParaSite" id="ES5_v2.g13054.t1">
    <property type="protein sequence ID" value="ES5_v2.g13054.t1"/>
    <property type="gene ID" value="ES5_v2.g13054"/>
</dbReference>
<protein>
    <submittedName>
        <fullName evidence="2">Uncharacterized protein</fullName>
    </submittedName>
</protein>
<name>A0AC34F738_9BILA</name>
<sequence length="176" mass="20449">IKDPVAPDITEKDCVRALRNQITRGTFISWDEQVRVTTNLFGLKTQVSVSNIDMNEKICPFYSHKFFQYHLKFTETLEHGIYGVNTFPLIYEETCPNNPDRGPSKVPDYTMYQNRFLHQKFLADVVIFGVDPDTFCYDYAATLFSLVELTSYDTPMLLDAAETKRTIDRPYKINYS</sequence>